<protein>
    <submittedName>
        <fullName evidence="2">Uncharacterized protein</fullName>
    </submittedName>
</protein>
<keyword evidence="1" id="KW-1133">Transmembrane helix</keyword>
<keyword evidence="3" id="KW-1185">Reference proteome</keyword>
<evidence type="ECO:0000256" key="1">
    <source>
        <dbReference type="SAM" id="Phobius"/>
    </source>
</evidence>
<dbReference type="RefSeq" id="XP_062722138.1">
    <property type="nucleotide sequence ID" value="XM_062861848.1"/>
</dbReference>
<reference evidence="2" key="2">
    <citation type="submission" date="2023-06" db="EMBL/GenBank/DDBJ databases">
        <authorList>
            <consortium name="Lawrence Berkeley National Laboratory"/>
            <person name="Mondo S.J."/>
            <person name="Hensen N."/>
            <person name="Bonometti L."/>
            <person name="Westerberg I."/>
            <person name="Brannstrom I.O."/>
            <person name="Guillou S."/>
            <person name="Cros-Aarteil S."/>
            <person name="Calhoun S."/>
            <person name="Haridas S."/>
            <person name="Kuo A."/>
            <person name="Pangilinan J."/>
            <person name="Riley R."/>
            <person name="Labutti K."/>
            <person name="Andreopoulos B."/>
            <person name="Lipzen A."/>
            <person name="Chen C."/>
            <person name="Yanf M."/>
            <person name="Daum C."/>
            <person name="Ng V."/>
            <person name="Clum A."/>
            <person name="Steindorff A."/>
            <person name="Ohm R."/>
            <person name="Martin F."/>
            <person name="Silar P."/>
            <person name="Natvig D."/>
            <person name="Lalanne C."/>
            <person name="Gautier V."/>
            <person name="Ament-Velasquez S.L."/>
            <person name="Kruys A."/>
            <person name="Hutchinson M.I."/>
            <person name="Powell A.J."/>
            <person name="Barry K."/>
            <person name="Miller A.N."/>
            <person name="Grigoriev I.V."/>
            <person name="Debuchy R."/>
            <person name="Gladieux P."/>
            <person name="Thoren M.H."/>
            <person name="Johannesson H."/>
        </authorList>
    </citation>
    <scope>NUCLEOTIDE SEQUENCE</scope>
    <source>
        <strain evidence="2">CBS 333.67</strain>
    </source>
</reference>
<dbReference type="Proteomes" id="UP001273166">
    <property type="component" value="Unassembled WGS sequence"/>
</dbReference>
<feature type="transmembrane region" description="Helical" evidence="1">
    <location>
        <begin position="109"/>
        <end position="134"/>
    </location>
</feature>
<comment type="caution">
    <text evidence="2">The sequence shown here is derived from an EMBL/GenBank/DDBJ whole genome shotgun (WGS) entry which is preliminary data.</text>
</comment>
<proteinExistence type="predicted"/>
<dbReference type="AlphaFoldDB" id="A0AAJ0GUE6"/>
<evidence type="ECO:0000313" key="2">
    <source>
        <dbReference type="EMBL" id="KAK3306358.1"/>
    </source>
</evidence>
<dbReference type="EMBL" id="JAUDZG010000003">
    <property type="protein sequence ID" value="KAK3306358.1"/>
    <property type="molecule type" value="Genomic_DNA"/>
</dbReference>
<name>A0AAJ0GUE6_9PEZI</name>
<keyword evidence="1" id="KW-0472">Membrane</keyword>
<keyword evidence="1" id="KW-0812">Transmembrane</keyword>
<accession>A0AAJ0GUE6</accession>
<sequence length="207" mass="22723">MCVGSCAVVYPQHLQLLVIENVGDPALDVLLAVFGSVFDIFMPCPQERCDHKHVTEISSLLMSLHHHLQYNDLAGTGMAEDTIFGSPSPGHVLRSESASPKISERSLKAAVVGIAVGSSVAGLLILALLIWTLLRIRRRRREVLEVRPAPWPNSPFPFVPPNLDKQLATQHVPIVVHEMPGSAVEPRHELPTPANSMTRFVAETPWI</sequence>
<dbReference type="GeneID" id="87880677"/>
<gene>
    <name evidence="2" type="ORF">B0T15DRAFT_138227</name>
</gene>
<reference evidence="2" key="1">
    <citation type="journal article" date="2023" name="Mol. Phylogenet. Evol.">
        <title>Genome-scale phylogeny and comparative genomics of the fungal order Sordariales.</title>
        <authorList>
            <person name="Hensen N."/>
            <person name="Bonometti L."/>
            <person name="Westerberg I."/>
            <person name="Brannstrom I.O."/>
            <person name="Guillou S."/>
            <person name="Cros-Aarteil S."/>
            <person name="Calhoun S."/>
            <person name="Haridas S."/>
            <person name="Kuo A."/>
            <person name="Mondo S."/>
            <person name="Pangilinan J."/>
            <person name="Riley R."/>
            <person name="LaButti K."/>
            <person name="Andreopoulos B."/>
            <person name="Lipzen A."/>
            <person name="Chen C."/>
            <person name="Yan M."/>
            <person name="Daum C."/>
            <person name="Ng V."/>
            <person name="Clum A."/>
            <person name="Steindorff A."/>
            <person name="Ohm R.A."/>
            <person name="Martin F."/>
            <person name="Silar P."/>
            <person name="Natvig D.O."/>
            <person name="Lalanne C."/>
            <person name="Gautier V."/>
            <person name="Ament-Velasquez S.L."/>
            <person name="Kruys A."/>
            <person name="Hutchinson M.I."/>
            <person name="Powell A.J."/>
            <person name="Barry K."/>
            <person name="Miller A.N."/>
            <person name="Grigoriev I.V."/>
            <person name="Debuchy R."/>
            <person name="Gladieux P."/>
            <person name="Hiltunen Thoren M."/>
            <person name="Johannesson H."/>
        </authorList>
    </citation>
    <scope>NUCLEOTIDE SEQUENCE</scope>
    <source>
        <strain evidence="2">CBS 333.67</strain>
    </source>
</reference>
<organism evidence="2 3">
    <name type="scientific">Chaetomium strumarium</name>
    <dbReference type="NCBI Taxonomy" id="1170767"/>
    <lineage>
        <taxon>Eukaryota</taxon>
        <taxon>Fungi</taxon>
        <taxon>Dikarya</taxon>
        <taxon>Ascomycota</taxon>
        <taxon>Pezizomycotina</taxon>
        <taxon>Sordariomycetes</taxon>
        <taxon>Sordariomycetidae</taxon>
        <taxon>Sordariales</taxon>
        <taxon>Chaetomiaceae</taxon>
        <taxon>Chaetomium</taxon>
    </lineage>
</organism>
<evidence type="ECO:0000313" key="3">
    <source>
        <dbReference type="Proteomes" id="UP001273166"/>
    </source>
</evidence>